<dbReference type="SMART" id="SM00987">
    <property type="entry name" value="UreE_C"/>
    <property type="match status" value="1"/>
</dbReference>
<dbReference type="GO" id="GO:0046872">
    <property type="term" value="F:metal ion binding"/>
    <property type="evidence" value="ECO:0007669"/>
    <property type="project" value="UniProtKB-KW"/>
</dbReference>
<evidence type="ECO:0000256" key="2">
    <source>
        <dbReference type="ARBA" id="ARBA00006521"/>
    </source>
</evidence>
<evidence type="ECO:0000256" key="9">
    <source>
        <dbReference type="ARBA" id="ARBA00023004"/>
    </source>
</evidence>
<dbReference type="RefSeq" id="WP_155310247.1">
    <property type="nucleotide sequence ID" value="NZ_AP021879.1"/>
</dbReference>
<comment type="catalytic activity">
    <reaction evidence="1">
        <text>Hydrolyzes single-stranded DNA or mismatched double-stranded DNA and polynucleotides, releasing free uracil.</text>
        <dbReference type="EC" id="3.2.2.27"/>
    </reaction>
</comment>
<dbReference type="InterPro" id="IPR005273">
    <property type="entry name" value="Ura-DNA_glyco_family4"/>
</dbReference>
<organism evidence="13 14">
    <name type="scientific">Desulfosarcina ovata subsp. ovata</name>
    <dbReference type="NCBI Taxonomy" id="2752305"/>
    <lineage>
        <taxon>Bacteria</taxon>
        <taxon>Pseudomonadati</taxon>
        <taxon>Thermodesulfobacteriota</taxon>
        <taxon>Desulfobacteria</taxon>
        <taxon>Desulfobacterales</taxon>
        <taxon>Desulfosarcinaceae</taxon>
        <taxon>Desulfosarcina</taxon>
    </lineage>
</organism>
<keyword evidence="14" id="KW-1185">Reference proteome</keyword>
<dbReference type="InterPro" id="IPR051536">
    <property type="entry name" value="UDG_Type-4/5"/>
</dbReference>
<sequence>MDANPRPLRRPASVVQLLRQVRSSLVYLKASGCTGFDCSAEGLATLARLGIPQRDAQTGTLPPADQETPTEADVVATVPETLDAIRADLGTCTRCPLSRGRSHIVFGEGDPRARLVFVGEGPGFEEDRCGHPFVGPAGQLLTKIIAAMKLSRETVYIANIVKCRPPGNRNPEPDEIRCCLPFLKRQLAAIGPQAICTLGGVAAQTLLESKTPISRLRGRFHEFMGIPLMPTFHPAFLLRNPNKKREVWEDVQKIMKKLTT</sequence>
<keyword evidence="9" id="KW-0408">Iron</keyword>
<evidence type="ECO:0000256" key="7">
    <source>
        <dbReference type="ARBA" id="ARBA00022763"/>
    </source>
</evidence>
<name>A0A5K8A8Y9_9BACT</name>
<dbReference type="GO" id="GO:0006281">
    <property type="term" value="P:DNA repair"/>
    <property type="evidence" value="ECO:0007669"/>
    <property type="project" value="UniProtKB-KW"/>
</dbReference>
<dbReference type="Pfam" id="PF03167">
    <property type="entry name" value="UDG"/>
    <property type="match status" value="1"/>
</dbReference>
<dbReference type="PANTHER" id="PTHR33693:SF1">
    <property type="entry name" value="TYPE-4 URACIL-DNA GLYCOSYLASE"/>
    <property type="match status" value="1"/>
</dbReference>
<feature type="domain" description="Uracil-DNA glycosylase-like" evidence="12">
    <location>
        <begin position="106"/>
        <end position="252"/>
    </location>
</feature>
<evidence type="ECO:0000259" key="12">
    <source>
        <dbReference type="SMART" id="SM00986"/>
    </source>
</evidence>
<dbReference type="EC" id="3.2.2.27" evidence="3"/>
<evidence type="ECO:0000256" key="10">
    <source>
        <dbReference type="ARBA" id="ARBA00023014"/>
    </source>
</evidence>
<evidence type="ECO:0000256" key="6">
    <source>
        <dbReference type="ARBA" id="ARBA00022723"/>
    </source>
</evidence>
<dbReference type="Gene3D" id="3.40.470.10">
    <property type="entry name" value="Uracil-DNA glycosylase-like domain"/>
    <property type="match status" value="1"/>
</dbReference>
<proteinExistence type="inferred from homology"/>
<keyword evidence="8" id="KW-0378">Hydrolase</keyword>
<dbReference type="GO" id="GO:0051539">
    <property type="term" value="F:4 iron, 4 sulfur cluster binding"/>
    <property type="evidence" value="ECO:0007669"/>
    <property type="project" value="UniProtKB-KW"/>
</dbReference>
<dbReference type="NCBIfam" id="TIGR00758">
    <property type="entry name" value="UDG_fam4"/>
    <property type="match status" value="1"/>
</dbReference>
<dbReference type="InterPro" id="IPR036895">
    <property type="entry name" value="Uracil-DNA_glycosylase-like_sf"/>
</dbReference>
<keyword evidence="6" id="KW-0479">Metal-binding</keyword>
<dbReference type="PANTHER" id="PTHR33693">
    <property type="entry name" value="TYPE-5 URACIL-DNA GLYCOSYLASE"/>
    <property type="match status" value="1"/>
</dbReference>
<keyword evidence="10" id="KW-0411">Iron-sulfur</keyword>
<dbReference type="EMBL" id="AP021879">
    <property type="protein sequence ID" value="BBO89005.1"/>
    <property type="molecule type" value="Genomic_DNA"/>
</dbReference>
<dbReference type="Proteomes" id="UP000422108">
    <property type="component" value="Chromosome"/>
</dbReference>
<evidence type="ECO:0000313" key="13">
    <source>
        <dbReference type="EMBL" id="BBO89005.1"/>
    </source>
</evidence>
<evidence type="ECO:0000256" key="8">
    <source>
        <dbReference type="ARBA" id="ARBA00022801"/>
    </source>
</evidence>
<dbReference type="SMART" id="SM00986">
    <property type="entry name" value="UDG"/>
    <property type="match status" value="1"/>
</dbReference>
<evidence type="ECO:0000256" key="3">
    <source>
        <dbReference type="ARBA" id="ARBA00012030"/>
    </source>
</evidence>
<dbReference type="GO" id="GO:0004844">
    <property type="term" value="F:uracil DNA N-glycosylase activity"/>
    <property type="evidence" value="ECO:0007669"/>
    <property type="project" value="UniProtKB-EC"/>
</dbReference>
<comment type="similarity">
    <text evidence="2">Belongs to the uracil-DNA glycosylase (UDG) superfamily. Type 4 (UDGa) family.</text>
</comment>
<dbReference type="AlphaFoldDB" id="A0A5K8A8Y9"/>
<reference evidence="13 14" key="1">
    <citation type="submission" date="2019-11" db="EMBL/GenBank/DDBJ databases">
        <title>Comparative genomics of hydrocarbon-degrading Desulfosarcina strains.</title>
        <authorList>
            <person name="Watanabe M."/>
            <person name="Kojima H."/>
            <person name="Fukui M."/>
        </authorList>
    </citation>
    <scope>NUCLEOTIDE SEQUENCE [LARGE SCALE GENOMIC DNA]</scope>
    <source>
        <strain evidence="14">oXyS1</strain>
    </source>
</reference>
<keyword evidence="7" id="KW-0227">DNA damage</keyword>
<evidence type="ECO:0000313" key="14">
    <source>
        <dbReference type="Proteomes" id="UP000422108"/>
    </source>
</evidence>
<evidence type="ECO:0000256" key="11">
    <source>
        <dbReference type="ARBA" id="ARBA00023204"/>
    </source>
</evidence>
<accession>A0A5K8A8Y9</accession>
<dbReference type="CDD" id="cd10030">
    <property type="entry name" value="UDG-F4_TTUDGA_SPO1dp_like"/>
    <property type="match status" value="1"/>
</dbReference>
<evidence type="ECO:0000256" key="4">
    <source>
        <dbReference type="ARBA" id="ARBA00019403"/>
    </source>
</evidence>
<keyword evidence="5" id="KW-0004">4Fe-4S</keyword>
<protein>
    <recommendedName>
        <fullName evidence="4">Type-4 uracil-DNA glycosylase</fullName>
        <ecNumber evidence="3">3.2.2.27</ecNumber>
    </recommendedName>
</protein>
<dbReference type="SUPFAM" id="SSF52141">
    <property type="entry name" value="Uracil-DNA glycosylase-like"/>
    <property type="match status" value="1"/>
</dbReference>
<gene>
    <name evidence="13" type="ORF">DSCOOX_21850</name>
</gene>
<keyword evidence="11" id="KW-0234">DNA repair</keyword>
<dbReference type="InterPro" id="IPR005122">
    <property type="entry name" value="Uracil-DNA_glycosylase-like"/>
</dbReference>
<evidence type="ECO:0000256" key="1">
    <source>
        <dbReference type="ARBA" id="ARBA00001400"/>
    </source>
</evidence>
<evidence type="ECO:0000256" key="5">
    <source>
        <dbReference type="ARBA" id="ARBA00022485"/>
    </source>
</evidence>